<comment type="caution">
    <text evidence="1">The sequence shown here is derived from an EMBL/GenBank/DDBJ whole genome shotgun (WGS) entry which is preliminary data.</text>
</comment>
<dbReference type="EMBL" id="BAAAPB010000001">
    <property type="protein sequence ID" value="GAA1948129.1"/>
    <property type="molecule type" value="Genomic_DNA"/>
</dbReference>
<dbReference type="Gene3D" id="3.10.129.10">
    <property type="entry name" value="Hotdog Thioesterase"/>
    <property type="match status" value="2"/>
</dbReference>
<gene>
    <name evidence="1" type="ORF">GCM10009798_04110</name>
</gene>
<name>A0ABN2QA87_9ACTN</name>
<dbReference type="InterPro" id="IPR029069">
    <property type="entry name" value="HotDog_dom_sf"/>
</dbReference>
<dbReference type="PANTHER" id="PTHR43664">
    <property type="entry name" value="MONOAMINE OXIDASE-RELATED"/>
    <property type="match status" value="1"/>
</dbReference>
<keyword evidence="2" id="KW-1185">Reference proteome</keyword>
<reference evidence="1 2" key="1">
    <citation type="journal article" date="2019" name="Int. J. Syst. Evol. Microbiol.">
        <title>The Global Catalogue of Microorganisms (GCM) 10K type strain sequencing project: providing services to taxonomists for standard genome sequencing and annotation.</title>
        <authorList>
            <consortium name="The Broad Institute Genomics Platform"/>
            <consortium name="The Broad Institute Genome Sequencing Center for Infectious Disease"/>
            <person name="Wu L."/>
            <person name="Ma J."/>
        </authorList>
    </citation>
    <scope>NUCLEOTIDE SEQUENCE [LARGE SCALE GENOMIC DNA]</scope>
    <source>
        <strain evidence="1 2">JCM 15309</strain>
    </source>
</reference>
<protein>
    <submittedName>
        <fullName evidence="1">MaoC family dehydratase</fullName>
    </submittedName>
</protein>
<organism evidence="1 2">
    <name type="scientific">Nocardioides panacihumi</name>
    <dbReference type="NCBI Taxonomy" id="400774"/>
    <lineage>
        <taxon>Bacteria</taxon>
        <taxon>Bacillati</taxon>
        <taxon>Actinomycetota</taxon>
        <taxon>Actinomycetes</taxon>
        <taxon>Propionibacteriales</taxon>
        <taxon>Nocardioidaceae</taxon>
        <taxon>Nocardioides</taxon>
    </lineage>
</organism>
<dbReference type="RefSeq" id="WP_344041901.1">
    <property type="nucleotide sequence ID" value="NZ_BAAAPB010000001.1"/>
</dbReference>
<proteinExistence type="predicted"/>
<evidence type="ECO:0000313" key="2">
    <source>
        <dbReference type="Proteomes" id="UP001500571"/>
    </source>
</evidence>
<dbReference type="PANTHER" id="PTHR43664:SF1">
    <property type="entry name" value="BETA-METHYLMALYL-COA DEHYDRATASE"/>
    <property type="match status" value="1"/>
</dbReference>
<evidence type="ECO:0000313" key="1">
    <source>
        <dbReference type="EMBL" id="GAA1948129.1"/>
    </source>
</evidence>
<dbReference type="SUPFAM" id="SSF54637">
    <property type="entry name" value="Thioesterase/thiol ester dehydrase-isomerase"/>
    <property type="match status" value="2"/>
</dbReference>
<dbReference type="CDD" id="cd03451">
    <property type="entry name" value="FkbR2"/>
    <property type="match status" value="1"/>
</dbReference>
<dbReference type="InterPro" id="IPR052342">
    <property type="entry name" value="MCH/BMMD"/>
</dbReference>
<accession>A0ABN2QA87</accession>
<dbReference type="Proteomes" id="UP001500571">
    <property type="component" value="Unassembled WGS sequence"/>
</dbReference>
<sequence>MSRAFTVRGPYADELEVGQVFDDAPPVTLTDGLTAAHRGVVGNRLRVCLDRSLASLVAGSPGLVSPALVWDVSIGQSTSVTQHVRANLFYRGLCFRRFPQPGDTLTTITTVEGIRETSRKPGRTPSGLVALHIVTSDQHDRPVLDYWRCAMLPLSSPEATTGRQDDLDRIGQAPTRAELAAPVVDWRLATFRDRVAGPHFSDLEVGDCWTVDGRDVVSSAPELARLTGNLAAVHHDAVAGGGRRLVYGGHTIGLALHQITRALPAVATVTGWAGCDHVGPVHEDDALGSTVTVTGLEPLADGGGLVDLRSRVDARGADGELRPVLDWQLTAVLA</sequence>